<dbReference type="GO" id="GO:0004146">
    <property type="term" value="F:dihydrofolate reductase activity"/>
    <property type="evidence" value="ECO:0007669"/>
    <property type="project" value="UniProtKB-EC"/>
</dbReference>
<dbReference type="InterPro" id="IPR017925">
    <property type="entry name" value="DHFR_CS"/>
</dbReference>
<dbReference type="InterPro" id="IPR001796">
    <property type="entry name" value="DHFR_dom"/>
</dbReference>
<name>A0A0V0R1W3_PSEPJ</name>
<evidence type="ECO:0000256" key="1">
    <source>
        <dbReference type="ARBA" id="ARBA00004903"/>
    </source>
</evidence>
<dbReference type="PROSITE" id="PS00075">
    <property type="entry name" value="DHFR_1"/>
    <property type="match status" value="1"/>
</dbReference>
<comment type="caution">
    <text evidence="19">The sequence shown here is derived from an EMBL/GenBank/DDBJ whole genome shotgun (WGS) entry which is preliminary data.</text>
</comment>
<dbReference type="GO" id="GO:0006730">
    <property type="term" value="P:one-carbon metabolic process"/>
    <property type="evidence" value="ECO:0007669"/>
    <property type="project" value="UniProtKB-KW"/>
</dbReference>
<dbReference type="SUPFAM" id="SSF55831">
    <property type="entry name" value="Thymidylate synthase/dCMP hydroxymethylase"/>
    <property type="match status" value="1"/>
</dbReference>
<keyword evidence="11" id="KW-0511">Multifunctional enzyme</keyword>
<evidence type="ECO:0000259" key="18">
    <source>
        <dbReference type="PROSITE" id="PS51330"/>
    </source>
</evidence>
<evidence type="ECO:0000256" key="17">
    <source>
        <dbReference type="PROSITE-ProRule" id="PRU10016"/>
    </source>
</evidence>
<comment type="function">
    <text evidence="12">Bifunctional enzyme. Involved in de novo dTMP biosynthesis. Key enzyme in folate metabolism. Catalyzes an essential reaction for de novo glycine and purine synthesis, DNA precursor synthesis, and for the conversion of dUMP to dTMP.</text>
</comment>
<keyword evidence="10 15" id="KW-0560">Oxidoreductase</keyword>
<dbReference type="PROSITE" id="PS00091">
    <property type="entry name" value="THYMIDYLATE_SYNTHASE"/>
    <property type="match status" value="1"/>
</dbReference>
<dbReference type="HAMAP" id="MF_00008">
    <property type="entry name" value="Thymidy_synth_bact"/>
    <property type="match status" value="1"/>
</dbReference>
<dbReference type="Gene3D" id="3.30.572.10">
    <property type="entry name" value="Thymidylate synthase/dCMP hydroxymethylase domain"/>
    <property type="match status" value="1"/>
</dbReference>
<dbReference type="InterPro" id="IPR023451">
    <property type="entry name" value="Thymidate_synth/dCMP_Mease_dom"/>
</dbReference>
<dbReference type="NCBIfam" id="TIGR03284">
    <property type="entry name" value="thym_sym"/>
    <property type="match status" value="1"/>
</dbReference>
<evidence type="ECO:0000256" key="6">
    <source>
        <dbReference type="ARBA" id="ARBA00022603"/>
    </source>
</evidence>
<evidence type="ECO:0000256" key="4">
    <source>
        <dbReference type="ARBA" id="ARBA00019798"/>
    </source>
</evidence>
<keyword evidence="9" id="KW-0521">NADP</keyword>
<keyword evidence="7 15" id="KW-0808">Transferase</keyword>
<protein>
    <recommendedName>
        <fullName evidence="4 15">Bifunctional dihydrofolate reductase-thymidylate synthase</fullName>
    </recommendedName>
</protein>
<organism evidence="19 20">
    <name type="scientific">Pseudocohnilembus persalinus</name>
    <name type="common">Ciliate</name>
    <dbReference type="NCBI Taxonomy" id="266149"/>
    <lineage>
        <taxon>Eukaryota</taxon>
        <taxon>Sar</taxon>
        <taxon>Alveolata</taxon>
        <taxon>Ciliophora</taxon>
        <taxon>Intramacronucleata</taxon>
        <taxon>Oligohymenophorea</taxon>
        <taxon>Scuticociliatia</taxon>
        <taxon>Philasterida</taxon>
        <taxon>Pseudocohnilembidae</taxon>
        <taxon>Pseudocohnilembus</taxon>
    </lineage>
</organism>
<evidence type="ECO:0000256" key="9">
    <source>
        <dbReference type="ARBA" id="ARBA00022857"/>
    </source>
</evidence>
<dbReference type="Pfam" id="PF00186">
    <property type="entry name" value="DHFR_1"/>
    <property type="match status" value="1"/>
</dbReference>
<dbReference type="OrthoDB" id="766at2759"/>
<keyword evidence="8 15" id="KW-0545">Nucleotide biosynthesis</keyword>
<evidence type="ECO:0000256" key="5">
    <source>
        <dbReference type="ARBA" id="ARBA00022563"/>
    </source>
</evidence>
<dbReference type="InParanoid" id="A0A0V0R1W3"/>
<accession>A0A0V0R1W3</accession>
<dbReference type="PROSITE" id="PS51330">
    <property type="entry name" value="DHFR_2"/>
    <property type="match status" value="1"/>
</dbReference>
<dbReference type="InterPro" id="IPR036926">
    <property type="entry name" value="Thymidate_synth/dCMP_Mease_sf"/>
</dbReference>
<evidence type="ECO:0000256" key="8">
    <source>
        <dbReference type="ARBA" id="ARBA00022727"/>
    </source>
</evidence>
<comment type="pathway">
    <text evidence="1 15">Cofactor biosynthesis; tetrahydrofolate biosynthesis; 5,6,7,8-tetrahydrofolate from 7,8-dihydrofolate: step 1/1.</text>
</comment>
<dbReference type="InterPro" id="IPR000398">
    <property type="entry name" value="Thymidylate_synthase"/>
</dbReference>
<dbReference type="EMBL" id="LDAU01000065">
    <property type="protein sequence ID" value="KRX08365.1"/>
    <property type="molecule type" value="Genomic_DNA"/>
</dbReference>
<evidence type="ECO:0000256" key="15">
    <source>
        <dbReference type="PIRNR" id="PIRNR000389"/>
    </source>
</evidence>
<keyword evidence="20" id="KW-1185">Reference proteome</keyword>
<feature type="active site" evidence="16 17">
    <location>
        <position position="368"/>
    </location>
</feature>
<dbReference type="CDD" id="cd00351">
    <property type="entry name" value="TS_Pyrimidine_HMase"/>
    <property type="match status" value="1"/>
</dbReference>
<dbReference type="FunCoup" id="A0A0V0R1W3">
    <property type="interactions" value="48"/>
</dbReference>
<reference evidence="19 20" key="1">
    <citation type="journal article" date="2015" name="Sci. Rep.">
        <title>Genome of the facultative scuticociliatosis pathogen Pseudocohnilembus persalinus provides insight into its virulence through horizontal gene transfer.</title>
        <authorList>
            <person name="Xiong J."/>
            <person name="Wang G."/>
            <person name="Cheng J."/>
            <person name="Tian M."/>
            <person name="Pan X."/>
            <person name="Warren A."/>
            <person name="Jiang C."/>
            <person name="Yuan D."/>
            <person name="Miao W."/>
        </authorList>
    </citation>
    <scope>NUCLEOTIDE SEQUENCE [LARGE SCALE GENOMIC DNA]</scope>
    <source>
        <strain evidence="19">36N120E</strain>
    </source>
</reference>
<dbReference type="InterPro" id="IPR012262">
    <property type="entry name" value="DHFR-TS"/>
</dbReference>
<feature type="domain" description="DHFR" evidence="18">
    <location>
        <begin position="6"/>
        <end position="183"/>
    </location>
</feature>
<dbReference type="PANTHER" id="PTHR11548:SF2">
    <property type="entry name" value="THYMIDYLATE SYNTHASE"/>
    <property type="match status" value="1"/>
</dbReference>
<evidence type="ECO:0000256" key="16">
    <source>
        <dbReference type="PIRSR" id="PIRSR000389-1"/>
    </source>
</evidence>
<dbReference type="GO" id="GO:0004799">
    <property type="term" value="F:thymidylate synthase activity"/>
    <property type="evidence" value="ECO:0007669"/>
    <property type="project" value="UniProtKB-EC"/>
</dbReference>
<dbReference type="InterPro" id="IPR045097">
    <property type="entry name" value="Thymidate_synth/dCMP_Mease"/>
</dbReference>
<evidence type="ECO:0000313" key="20">
    <source>
        <dbReference type="Proteomes" id="UP000054937"/>
    </source>
</evidence>
<dbReference type="CDD" id="cd00209">
    <property type="entry name" value="DHFR"/>
    <property type="match status" value="1"/>
</dbReference>
<dbReference type="GO" id="GO:0005829">
    <property type="term" value="C:cytosol"/>
    <property type="evidence" value="ECO:0007669"/>
    <property type="project" value="TreeGrafter"/>
</dbReference>
<proteinExistence type="inferred from homology"/>
<comment type="catalytic activity">
    <reaction evidence="14">
        <text>(6S)-5,6,7,8-tetrahydrofolate + NADP(+) = 7,8-dihydrofolate + NADPH + H(+)</text>
        <dbReference type="Rhea" id="RHEA:15009"/>
        <dbReference type="ChEBI" id="CHEBI:15378"/>
        <dbReference type="ChEBI" id="CHEBI:57451"/>
        <dbReference type="ChEBI" id="CHEBI:57453"/>
        <dbReference type="ChEBI" id="CHEBI:57783"/>
        <dbReference type="ChEBI" id="CHEBI:58349"/>
        <dbReference type="EC" id="1.5.1.3"/>
    </reaction>
</comment>
<comment type="similarity">
    <text evidence="2 15">In the C-terminal section; belongs to the thymidylate synthase family.</text>
</comment>
<dbReference type="SUPFAM" id="SSF53597">
    <property type="entry name" value="Dihydrofolate reductase-like"/>
    <property type="match status" value="1"/>
</dbReference>
<evidence type="ECO:0000256" key="14">
    <source>
        <dbReference type="ARBA" id="ARBA00048873"/>
    </source>
</evidence>
<evidence type="ECO:0000256" key="10">
    <source>
        <dbReference type="ARBA" id="ARBA00023002"/>
    </source>
</evidence>
<dbReference type="InterPro" id="IPR024072">
    <property type="entry name" value="DHFR-like_dom_sf"/>
</dbReference>
<dbReference type="Pfam" id="PF00303">
    <property type="entry name" value="Thymidylat_synt"/>
    <property type="match status" value="1"/>
</dbReference>
<dbReference type="Gene3D" id="3.40.430.10">
    <property type="entry name" value="Dihydrofolate Reductase, subunit A"/>
    <property type="match status" value="1"/>
</dbReference>
<evidence type="ECO:0000256" key="12">
    <source>
        <dbReference type="ARBA" id="ARBA00025154"/>
    </source>
</evidence>
<dbReference type="Proteomes" id="UP000054937">
    <property type="component" value="Unassembled WGS sequence"/>
</dbReference>
<dbReference type="AlphaFoldDB" id="A0A0V0R1W3"/>
<evidence type="ECO:0000256" key="2">
    <source>
        <dbReference type="ARBA" id="ARBA00006900"/>
    </source>
</evidence>
<dbReference type="InterPro" id="IPR020940">
    <property type="entry name" value="Thymidylate_synthase_AS"/>
</dbReference>
<dbReference type="GO" id="GO:0032259">
    <property type="term" value="P:methylation"/>
    <property type="evidence" value="ECO:0007669"/>
    <property type="project" value="UniProtKB-KW"/>
</dbReference>
<evidence type="ECO:0000256" key="11">
    <source>
        <dbReference type="ARBA" id="ARBA00023268"/>
    </source>
</evidence>
<comment type="catalytic activity">
    <reaction evidence="13">
        <text>dUMP + (6R)-5,10-methylene-5,6,7,8-tetrahydrofolate = 7,8-dihydrofolate + dTMP</text>
        <dbReference type="Rhea" id="RHEA:12104"/>
        <dbReference type="ChEBI" id="CHEBI:15636"/>
        <dbReference type="ChEBI" id="CHEBI:57451"/>
        <dbReference type="ChEBI" id="CHEBI:63528"/>
        <dbReference type="ChEBI" id="CHEBI:246422"/>
        <dbReference type="EC" id="2.1.1.45"/>
    </reaction>
</comment>
<dbReference type="GO" id="GO:0046654">
    <property type="term" value="P:tetrahydrofolate biosynthetic process"/>
    <property type="evidence" value="ECO:0007669"/>
    <property type="project" value="UniProtKB-UniPathway"/>
</dbReference>
<gene>
    <name evidence="19" type="ORF">PPERSA_03359</name>
</gene>
<dbReference type="NCBIfam" id="NF002497">
    <property type="entry name" value="PRK01827.1-3"/>
    <property type="match status" value="1"/>
</dbReference>
<keyword evidence="5 15" id="KW-0554">One-carbon metabolism</keyword>
<evidence type="ECO:0000256" key="3">
    <source>
        <dbReference type="ARBA" id="ARBA00010176"/>
    </source>
</evidence>
<sequence>MSQKIPFDVILAATRKGGIGLNGTLPWHLRKELQYFKKITNTTVDPNKQNVIIMGKNSWNAKPIPLPGRISVIVSNSMKKQEIEKFGDKAHIVNSLDTALDLVSHLRETQNTAERAFLIGGARLFEQGIQHEMCRLFYLTKIGIEVKCDTYFPDGFLKQFQHLETTETQSENDIPYCYTKYINKNYQGQYLHTGNELGVQHQEFQYLNIIKDLIDSGNVKEDRTGVGIKGKFGNLMRYDLEKSFPLLTTKRVFWKGVAEELLWFIKGSTNGNILKEKGINIWEGNGSREFLDNLGFKDREENDLGPIYGFQWRHFGAEYKDMHTNYEGQGVDQIKNLINQLKNNPDSRRHIFCAWNPSDIPKMALPPCHVLAQFYVNDGKLSCLLYQRSCDMGLGVPFNIASYGLLTCMLAQICGLKRGEFIHVLGDYHVYQNHIEPLKKQIDRIPRPFPILKINPEVKDIDGFKFEDFELLGYDPYPGIKMEMAV</sequence>
<dbReference type="UniPathway" id="UPA00077">
    <property type="reaction ID" value="UER00158"/>
</dbReference>
<evidence type="ECO:0000256" key="13">
    <source>
        <dbReference type="ARBA" id="ARBA00047344"/>
    </source>
</evidence>
<dbReference type="PIRSF" id="PIRSF000389">
    <property type="entry name" value="DHFR-TS"/>
    <property type="match status" value="1"/>
</dbReference>
<dbReference type="PANTHER" id="PTHR11548">
    <property type="entry name" value="THYMIDYLATE SYNTHASE 1"/>
    <property type="match status" value="1"/>
</dbReference>
<keyword evidence="6 15" id="KW-0489">Methyltransferase</keyword>
<dbReference type="GO" id="GO:0006231">
    <property type="term" value="P:dTMP biosynthetic process"/>
    <property type="evidence" value="ECO:0007669"/>
    <property type="project" value="InterPro"/>
</dbReference>
<dbReference type="FunFam" id="3.30.572.10:FF:000002">
    <property type="entry name" value="Possible thymidylate synthase"/>
    <property type="match status" value="1"/>
</dbReference>
<evidence type="ECO:0000313" key="19">
    <source>
        <dbReference type="EMBL" id="KRX08365.1"/>
    </source>
</evidence>
<dbReference type="GO" id="GO:0005739">
    <property type="term" value="C:mitochondrion"/>
    <property type="evidence" value="ECO:0007669"/>
    <property type="project" value="TreeGrafter"/>
</dbReference>
<dbReference type="PRINTS" id="PR00108">
    <property type="entry name" value="THYMDSNTHASE"/>
</dbReference>
<evidence type="ECO:0000256" key="7">
    <source>
        <dbReference type="ARBA" id="ARBA00022679"/>
    </source>
</evidence>
<comment type="similarity">
    <text evidence="3 15">In the N-terminal section; belongs to the dihydrofolate reductase family.</text>
</comment>